<dbReference type="InterPro" id="IPR001452">
    <property type="entry name" value="SH3_domain"/>
</dbReference>
<keyword evidence="1 2" id="KW-0728">SH3 domain</keyword>
<dbReference type="Gene3D" id="2.30.30.40">
    <property type="entry name" value="SH3 Domains"/>
    <property type="match status" value="2"/>
</dbReference>
<dbReference type="PANTHER" id="PTHR14167">
    <property type="entry name" value="SH3 DOMAIN-CONTAINING"/>
    <property type="match status" value="1"/>
</dbReference>
<organism evidence="4 5">
    <name type="scientific">Anolis carolinensis</name>
    <name type="common">Green anole</name>
    <name type="synonym">American chameleon</name>
    <dbReference type="NCBI Taxonomy" id="28377"/>
    <lineage>
        <taxon>Eukaryota</taxon>
        <taxon>Metazoa</taxon>
        <taxon>Chordata</taxon>
        <taxon>Craniata</taxon>
        <taxon>Vertebrata</taxon>
        <taxon>Euteleostomi</taxon>
        <taxon>Lepidosauria</taxon>
        <taxon>Squamata</taxon>
        <taxon>Bifurcata</taxon>
        <taxon>Unidentata</taxon>
        <taxon>Episquamata</taxon>
        <taxon>Toxicofera</taxon>
        <taxon>Iguania</taxon>
        <taxon>Dactyloidae</taxon>
        <taxon>Anolis</taxon>
    </lineage>
</organism>
<evidence type="ECO:0000256" key="1">
    <source>
        <dbReference type="ARBA" id="ARBA00022443"/>
    </source>
</evidence>
<protein>
    <recommendedName>
        <fullName evidence="3">SH3 domain-containing protein</fullName>
    </recommendedName>
</protein>
<proteinExistence type="predicted"/>
<dbReference type="InParanoid" id="A0A803TEC3"/>
<evidence type="ECO:0000259" key="3">
    <source>
        <dbReference type="PROSITE" id="PS50002"/>
    </source>
</evidence>
<name>A0A803TEC3_ANOCA</name>
<dbReference type="SUPFAM" id="SSF50044">
    <property type="entry name" value="SH3-domain"/>
    <property type="match status" value="2"/>
</dbReference>
<dbReference type="AlphaFoldDB" id="A0A803TEC3"/>
<evidence type="ECO:0000256" key="2">
    <source>
        <dbReference type="PROSITE-ProRule" id="PRU00192"/>
    </source>
</evidence>
<dbReference type="Ensembl" id="ENSACAT00000052343.1">
    <property type="protein sequence ID" value="ENSACAP00000033563.1"/>
    <property type="gene ID" value="ENSACAG00000045385.1"/>
</dbReference>
<reference evidence="4" key="2">
    <citation type="submission" date="2025-08" db="UniProtKB">
        <authorList>
            <consortium name="Ensembl"/>
        </authorList>
    </citation>
    <scope>IDENTIFICATION</scope>
</reference>
<feature type="domain" description="SH3" evidence="3">
    <location>
        <begin position="1"/>
        <end position="29"/>
    </location>
</feature>
<accession>A0A803TEC3</accession>
<evidence type="ECO:0000313" key="5">
    <source>
        <dbReference type="Proteomes" id="UP000001646"/>
    </source>
</evidence>
<dbReference type="Proteomes" id="UP000001646">
    <property type="component" value="Unplaced"/>
</dbReference>
<sequence>DIKSNGWWLGKKRGQLGVFPSNFVQELSDPSLVNMARVFACAPDPPSFSPFQHLLPFLLQETVDLGWWEGESRGKKGLFPDNFVMPPLPSFPQRLVSLQIKSKVPTRKKEAGK</sequence>
<dbReference type="GeneTree" id="ENSGT00990000210150"/>
<keyword evidence="5" id="KW-1185">Reference proteome</keyword>
<dbReference type="InterPro" id="IPR036028">
    <property type="entry name" value="SH3-like_dom_sf"/>
</dbReference>
<reference evidence="4" key="3">
    <citation type="submission" date="2025-09" db="UniProtKB">
        <authorList>
            <consortium name="Ensembl"/>
        </authorList>
    </citation>
    <scope>IDENTIFICATION</scope>
</reference>
<dbReference type="Pfam" id="PF07653">
    <property type="entry name" value="SH3_2"/>
    <property type="match status" value="1"/>
</dbReference>
<evidence type="ECO:0000313" key="4">
    <source>
        <dbReference type="Ensembl" id="ENSACAP00000033563.1"/>
    </source>
</evidence>
<dbReference type="InterPro" id="IPR050384">
    <property type="entry name" value="Endophilin_SH3RF"/>
</dbReference>
<reference evidence="4" key="1">
    <citation type="submission" date="2009-12" db="EMBL/GenBank/DDBJ databases">
        <title>The Genome Sequence of Anolis carolinensis (Green Anole Lizard).</title>
        <authorList>
            <consortium name="The Genome Sequencing Platform"/>
            <person name="Di Palma F."/>
            <person name="Alfoldi J."/>
            <person name="Heiman D."/>
            <person name="Young S."/>
            <person name="Grabherr M."/>
            <person name="Johnson J."/>
            <person name="Lander E.S."/>
            <person name="Lindblad-Toh K."/>
        </authorList>
    </citation>
    <scope>NUCLEOTIDE SEQUENCE [LARGE SCALE GENOMIC DNA]</scope>
    <source>
        <strain evidence="4">JBL SC #1</strain>
    </source>
</reference>
<dbReference type="PROSITE" id="PS50002">
    <property type="entry name" value="SH3"/>
    <property type="match status" value="1"/>
</dbReference>
<dbReference type="PANTHER" id="PTHR14167:SF92">
    <property type="entry name" value="CIN85 AND CD2AP RELATED, ISOFORM J"/>
    <property type="match status" value="1"/>
</dbReference>